<dbReference type="InterPro" id="IPR036676">
    <property type="entry name" value="PurM-like_C_sf"/>
</dbReference>
<dbReference type="RefSeq" id="WP_076462164.1">
    <property type="nucleotide sequence ID" value="NZ_FTMN01000003.1"/>
</dbReference>
<dbReference type="GO" id="GO:0051604">
    <property type="term" value="P:protein maturation"/>
    <property type="evidence" value="ECO:0007669"/>
    <property type="project" value="TreeGrafter"/>
</dbReference>
<feature type="domain" description="PurM-like N-terminal" evidence="2">
    <location>
        <begin position="51"/>
        <end position="156"/>
    </location>
</feature>
<dbReference type="NCBIfam" id="TIGR02124">
    <property type="entry name" value="hypE"/>
    <property type="match status" value="1"/>
</dbReference>
<evidence type="ECO:0000259" key="3">
    <source>
        <dbReference type="Pfam" id="PF02769"/>
    </source>
</evidence>
<keyword evidence="5" id="KW-1185">Reference proteome</keyword>
<dbReference type="eggNOG" id="COG0309">
    <property type="taxonomic scope" value="Bacteria"/>
</dbReference>
<dbReference type="STRING" id="49186.SAMN05421647_10323"/>
<dbReference type="InterPro" id="IPR011854">
    <property type="entry name" value="HypE"/>
</dbReference>
<dbReference type="InterPro" id="IPR010918">
    <property type="entry name" value="PurM-like_C_dom"/>
</dbReference>
<dbReference type="InterPro" id="IPR016188">
    <property type="entry name" value="PurM-like_N"/>
</dbReference>
<dbReference type="Gene3D" id="3.30.1330.10">
    <property type="entry name" value="PurM-like, N-terminal domain"/>
    <property type="match status" value="1"/>
</dbReference>
<comment type="similarity">
    <text evidence="1">Belongs to the HypE family.</text>
</comment>
<dbReference type="PIRSF" id="PIRSF005644">
    <property type="entry name" value="Hdrgns_mtr_HypE"/>
    <property type="match status" value="1"/>
</dbReference>
<gene>
    <name evidence="4" type="ORF">SAMN05421647_10323</name>
</gene>
<proteinExistence type="inferred from homology"/>
<dbReference type="Pfam" id="PF02769">
    <property type="entry name" value="AIRS_C"/>
    <property type="match status" value="1"/>
</dbReference>
<protein>
    <submittedName>
        <fullName evidence="4">Hydrogenase expression/formation protein HypE</fullName>
    </submittedName>
</protein>
<dbReference type="InterPro" id="IPR036921">
    <property type="entry name" value="PurM-like_N_sf"/>
</dbReference>
<organism evidence="4 5">
    <name type="scientific">Marinobacterium stanieri</name>
    <dbReference type="NCBI Taxonomy" id="49186"/>
    <lineage>
        <taxon>Bacteria</taxon>
        <taxon>Pseudomonadati</taxon>
        <taxon>Pseudomonadota</taxon>
        <taxon>Gammaproteobacteria</taxon>
        <taxon>Oceanospirillales</taxon>
        <taxon>Oceanospirillaceae</taxon>
        <taxon>Marinobacterium</taxon>
    </lineage>
</organism>
<dbReference type="Gene3D" id="3.90.650.10">
    <property type="entry name" value="PurM-like C-terminal domain"/>
    <property type="match status" value="1"/>
</dbReference>
<dbReference type="PANTHER" id="PTHR30303:SF0">
    <property type="entry name" value="CARBAMOYL DEHYDRATASE HYPE"/>
    <property type="match status" value="1"/>
</dbReference>
<reference evidence="4 5" key="1">
    <citation type="submission" date="2017-01" db="EMBL/GenBank/DDBJ databases">
        <authorList>
            <person name="Mah S.A."/>
            <person name="Swanson W.J."/>
            <person name="Moy G.W."/>
            <person name="Vacquier V.D."/>
        </authorList>
    </citation>
    <scope>NUCLEOTIDE SEQUENCE [LARGE SCALE GENOMIC DNA]</scope>
    <source>
        <strain evidence="4 5">DSM 7027</strain>
    </source>
</reference>
<feature type="domain" description="PurM-like C-terminal" evidence="3">
    <location>
        <begin position="168"/>
        <end position="318"/>
    </location>
</feature>
<accession>A0A1N6QZD4</accession>
<dbReference type="EMBL" id="FTMN01000003">
    <property type="protein sequence ID" value="SIQ21990.1"/>
    <property type="molecule type" value="Genomic_DNA"/>
</dbReference>
<dbReference type="PANTHER" id="PTHR30303">
    <property type="entry name" value="HYDROGENASE ISOENZYMES FORMATION PROTEIN HYPE"/>
    <property type="match status" value="1"/>
</dbReference>
<name>A0A1N6QZD4_9GAMM</name>
<evidence type="ECO:0000313" key="4">
    <source>
        <dbReference type="EMBL" id="SIQ21990.1"/>
    </source>
</evidence>
<evidence type="ECO:0000259" key="2">
    <source>
        <dbReference type="Pfam" id="PF00586"/>
    </source>
</evidence>
<dbReference type="SUPFAM" id="SSF56042">
    <property type="entry name" value="PurM C-terminal domain-like"/>
    <property type="match status" value="1"/>
</dbReference>
<evidence type="ECO:0000256" key="1">
    <source>
        <dbReference type="ARBA" id="ARBA00006243"/>
    </source>
</evidence>
<dbReference type="AlphaFoldDB" id="A0A1N6QZD4"/>
<dbReference type="CDD" id="cd02197">
    <property type="entry name" value="HypE"/>
    <property type="match status" value="1"/>
</dbReference>
<dbReference type="Proteomes" id="UP000186895">
    <property type="component" value="Unassembled WGS sequence"/>
</dbReference>
<dbReference type="SUPFAM" id="SSF55326">
    <property type="entry name" value="PurM N-terminal domain-like"/>
    <property type="match status" value="1"/>
</dbReference>
<dbReference type="Pfam" id="PF00586">
    <property type="entry name" value="AIRS"/>
    <property type="match status" value="1"/>
</dbReference>
<sequence length="342" mass="36332">MSDKERISLAQGEGGLASSQLVESLFLQAFDNEHLYQREDQARLELADFIRQGDRLAFTTDSYVVDPIEFPGGDIGCLAVNGTINDLAVGGAIPRYLSCALILEEGLERALLERIVASMASAAREANVSIVTGDTKVVPRGKADRVFINTAGVGVIPQGVELAARRCEPGDVLIASGYLGDHGAAVLAARGDLALEMDVCSDSRPLHGLVQEMLKVSPDIHAIRDATRGGVATVLNEFAQMSQTGIVLQEGSLPVRPQVRGFCEILGLEPWYLANEGMLVAAVSASAADEVLSSMRAHPYGCDAQVIGQVVAELPGKVQLQSGFGGRRLLEPLTGEQLPRIC</sequence>
<evidence type="ECO:0000313" key="5">
    <source>
        <dbReference type="Proteomes" id="UP000186895"/>
    </source>
</evidence>